<dbReference type="InterPro" id="IPR001029">
    <property type="entry name" value="Flagellin_N"/>
</dbReference>
<keyword evidence="3" id="KW-0964">Secreted</keyword>
<dbReference type="InterPro" id="IPR001492">
    <property type="entry name" value="Flagellin"/>
</dbReference>
<dbReference type="PANTHER" id="PTHR42792">
    <property type="entry name" value="FLAGELLIN"/>
    <property type="match status" value="1"/>
</dbReference>
<evidence type="ECO:0000313" key="8">
    <source>
        <dbReference type="Proteomes" id="UP000823786"/>
    </source>
</evidence>
<gene>
    <name evidence="7" type="ORF">J2Z75_005408</name>
</gene>
<proteinExistence type="inferred from homology"/>
<keyword evidence="7" id="KW-0969">Cilium</keyword>
<keyword evidence="7" id="KW-0966">Cell projection</keyword>
<feature type="compositionally biased region" description="Polar residues" evidence="4">
    <location>
        <begin position="211"/>
        <end position="229"/>
    </location>
</feature>
<comment type="function">
    <text evidence="3">Flagellin is the subunit protein which polymerizes to form the filaments of bacterial flagella.</text>
</comment>
<dbReference type="PANTHER" id="PTHR42792:SF1">
    <property type="entry name" value="FLAGELLAR HOOK-ASSOCIATED PROTEIN 3"/>
    <property type="match status" value="1"/>
</dbReference>
<feature type="domain" description="Flagellin N-terminal" evidence="5">
    <location>
        <begin position="6"/>
        <end position="142"/>
    </location>
</feature>
<evidence type="ECO:0000256" key="4">
    <source>
        <dbReference type="SAM" id="MobiDB-lite"/>
    </source>
</evidence>
<comment type="similarity">
    <text evidence="1 3">Belongs to the bacterial flagellin family.</text>
</comment>
<dbReference type="Pfam" id="PF00700">
    <property type="entry name" value="Flagellin_C"/>
    <property type="match status" value="1"/>
</dbReference>
<evidence type="ECO:0000256" key="3">
    <source>
        <dbReference type="RuleBase" id="RU362073"/>
    </source>
</evidence>
<comment type="caution">
    <text evidence="7">The sequence shown here is derived from an EMBL/GenBank/DDBJ whole genome shotgun (WGS) entry which is preliminary data.</text>
</comment>
<evidence type="ECO:0000256" key="2">
    <source>
        <dbReference type="ARBA" id="ARBA00023143"/>
    </source>
</evidence>
<comment type="subcellular location">
    <subcellularLocation>
        <location evidence="3">Secreted</location>
    </subcellularLocation>
    <subcellularLocation>
        <location evidence="3">Bacterial flagellum</location>
    </subcellularLocation>
</comment>
<dbReference type="InterPro" id="IPR046358">
    <property type="entry name" value="Flagellin_C"/>
</dbReference>
<dbReference type="Gene3D" id="1.20.1330.10">
    <property type="entry name" value="f41 fragment of flagellin, N-terminal domain"/>
    <property type="match status" value="1"/>
</dbReference>
<protein>
    <recommendedName>
        <fullName evidence="3">Flagellin</fullName>
    </recommendedName>
</protein>
<keyword evidence="7" id="KW-0282">Flagellum</keyword>
<evidence type="ECO:0000313" key="7">
    <source>
        <dbReference type="EMBL" id="MBP1861879.1"/>
    </source>
</evidence>
<dbReference type="EMBL" id="JAGGJV010000012">
    <property type="protein sequence ID" value="MBP1861879.1"/>
    <property type="molecule type" value="Genomic_DNA"/>
</dbReference>
<dbReference type="Proteomes" id="UP000823786">
    <property type="component" value="Unassembled WGS sequence"/>
</dbReference>
<evidence type="ECO:0000259" key="5">
    <source>
        <dbReference type="Pfam" id="PF00669"/>
    </source>
</evidence>
<feature type="region of interest" description="Disordered" evidence="4">
    <location>
        <begin position="205"/>
        <end position="229"/>
    </location>
</feature>
<dbReference type="SUPFAM" id="SSF64518">
    <property type="entry name" value="Phase 1 flagellin"/>
    <property type="match status" value="1"/>
</dbReference>
<keyword evidence="2 3" id="KW-0975">Bacterial flagellum</keyword>
<reference evidence="7 8" key="1">
    <citation type="submission" date="2021-03" db="EMBL/GenBank/DDBJ databases">
        <title>Genomic Encyclopedia of Type Strains, Phase IV (KMG-IV): sequencing the most valuable type-strain genomes for metagenomic binning, comparative biology and taxonomic classification.</title>
        <authorList>
            <person name="Goeker M."/>
        </authorList>
    </citation>
    <scope>NUCLEOTIDE SEQUENCE [LARGE SCALE GENOMIC DNA]</scope>
    <source>
        <strain evidence="7 8">DSM 26427</strain>
    </source>
</reference>
<evidence type="ECO:0000256" key="1">
    <source>
        <dbReference type="ARBA" id="ARBA00005709"/>
    </source>
</evidence>
<feature type="domain" description="Flagellin C-terminal" evidence="6">
    <location>
        <begin position="278"/>
        <end position="360"/>
    </location>
</feature>
<dbReference type="Pfam" id="PF00669">
    <property type="entry name" value="Flagellin_N"/>
    <property type="match status" value="1"/>
</dbReference>
<evidence type="ECO:0000259" key="6">
    <source>
        <dbReference type="Pfam" id="PF00700"/>
    </source>
</evidence>
<keyword evidence="8" id="KW-1185">Reference proteome</keyword>
<accession>A0ABS4EVB3</accession>
<dbReference type="NCBIfam" id="NF004669">
    <property type="entry name" value="PRK06008.1"/>
    <property type="match status" value="1"/>
</dbReference>
<name>A0ABS4EVB3_9HYPH</name>
<dbReference type="RefSeq" id="WP_209856660.1">
    <property type="nucleotide sequence ID" value="NZ_JAGGJV010000012.1"/>
</dbReference>
<organism evidence="7 8">
    <name type="scientific">Rhizobium herbae</name>
    <dbReference type="NCBI Taxonomy" id="508661"/>
    <lineage>
        <taxon>Bacteria</taxon>
        <taxon>Pseudomonadati</taxon>
        <taxon>Pseudomonadota</taxon>
        <taxon>Alphaproteobacteria</taxon>
        <taxon>Hyphomicrobiales</taxon>
        <taxon>Rhizobiaceae</taxon>
        <taxon>Rhizobium/Agrobacterium group</taxon>
        <taxon>Rhizobium</taxon>
    </lineage>
</organism>
<sequence>MKTSFVSNLAVQNAMRLTIQQSQSEVVKLQAEVTTGRHADVGVALGGSTSRSLDLQREMARMQTLTSTNAVVTQRLAASQGALTSVADAAQSINKVMIGLSGSNSADQLTIAKTEVTNALSIFNSAINTSFNGEFLFSGINTDVKPMIDYNSAEGAAAKAAYNTALTTFMGAQVPPLTAMNQFSKAQMEDFITNTLEPMYVDTDPAAGDQSRWQTDWSSASDQTMTSRISTTEVVPSSTTANSDGMRKFALASVIASELLGADVSSEVRSTISGSVTSYIGEAISGIDAQRSDLGISEARVKKANTSLAAQIKLVTTHISDLEGVDTYAASTRMNTLLTQIETSYTLTSRLQQLSLINYL</sequence>